<gene>
    <name evidence="2" type="ORF">OO017_19860</name>
</gene>
<reference evidence="2 3" key="1">
    <citation type="submission" date="2022-11" db="EMBL/GenBank/DDBJ databases">
        <title>The characterization of three novel Bacteroidetes species and genomic analysis of their roles in tidal elemental geochemical cycles.</title>
        <authorList>
            <person name="Ma K.-J."/>
        </authorList>
    </citation>
    <scope>NUCLEOTIDE SEQUENCE [LARGE SCALE GENOMIC DNA]</scope>
    <source>
        <strain evidence="2 3">M82</strain>
    </source>
</reference>
<keyword evidence="1" id="KW-0732">Signal</keyword>
<feature type="chain" id="PRO_5046468307" description="DUF922 domain-containing protein" evidence="1">
    <location>
        <begin position="19"/>
        <end position="191"/>
    </location>
</feature>
<evidence type="ECO:0000313" key="3">
    <source>
        <dbReference type="Proteomes" id="UP001207228"/>
    </source>
</evidence>
<comment type="caution">
    <text evidence="2">The sequence shown here is derived from an EMBL/GenBank/DDBJ whole genome shotgun (WGS) entry which is preliminary data.</text>
</comment>
<name>A0ABT3RKW8_9BACT</name>
<feature type="signal peptide" evidence="1">
    <location>
        <begin position="1"/>
        <end position="18"/>
    </location>
</feature>
<accession>A0ABT3RKW8</accession>
<dbReference type="RefSeq" id="WP_266054450.1">
    <property type="nucleotide sequence ID" value="NZ_JAPFQO010000026.1"/>
</dbReference>
<dbReference type="EMBL" id="JAPFQO010000026">
    <property type="protein sequence ID" value="MCX2742216.1"/>
    <property type="molecule type" value="Genomic_DNA"/>
</dbReference>
<protein>
    <recommendedName>
        <fullName evidence="4">DUF922 domain-containing protein</fullName>
    </recommendedName>
</protein>
<sequence>MKIVLSFFILLISVSAFAQHSQEVKNDSLIPWSQNYQLKWSDFKGKIPSEEIKGTSAAVTCSGWQSSLQYSDGVLEGEYVNVFDRLQSWTIDTTSSQLLNHEQLHFDISEVFCRKVRKGIIELIEKEAITAESLQALIDSLSNEKDYNQGLFDKETAHGTYGLKQLEWRKKTDEELKILSPFADSFIKEQD</sequence>
<evidence type="ECO:0008006" key="4">
    <source>
        <dbReference type="Google" id="ProtNLM"/>
    </source>
</evidence>
<proteinExistence type="predicted"/>
<keyword evidence="3" id="KW-1185">Reference proteome</keyword>
<dbReference type="Proteomes" id="UP001207228">
    <property type="component" value="Unassembled WGS sequence"/>
</dbReference>
<evidence type="ECO:0000313" key="2">
    <source>
        <dbReference type="EMBL" id="MCX2742216.1"/>
    </source>
</evidence>
<organism evidence="2 3">
    <name type="scientific">Pontibacter anaerobius</name>
    <dbReference type="NCBI Taxonomy" id="2993940"/>
    <lineage>
        <taxon>Bacteria</taxon>
        <taxon>Pseudomonadati</taxon>
        <taxon>Bacteroidota</taxon>
        <taxon>Cytophagia</taxon>
        <taxon>Cytophagales</taxon>
        <taxon>Hymenobacteraceae</taxon>
        <taxon>Pontibacter</taxon>
    </lineage>
</organism>
<evidence type="ECO:0000256" key="1">
    <source>
        <dbReference type="SAM" id="SignalP"/>
    </source>
</evidence>